<keyword evidence="1" id="KW-0812">Transmembrane</keyword>
<reference evidence="2 3" key="1">
    <citation type="submission" date="2020-01" db="EMBL/GenBank/DDBJ databases">
        <title>Whole genome and functional gene identification of agarase of Vibrio HN897.</title>
        <authorList>
            <person name="Liu Y."/>
            <person name="Zhao Z."/>
        </authorList>
    </citation>
    <scope>NUCLEOTIDE SEQUENCE [LARGE SCALE GENOMIC DNA]</scope>
    <source>
        <strain evidence="2 3">HN897</strain>
    </source>
</reference>
<keyword evidence="1" id="KW-1133">Transmembrane helix</keyword>
<name>A0A7Z2YDC3_9VIBR</name>
<organism evidence="2 3">
    <name type="scientific">Vibrio astriarenae</name>
    <dbReference type="NCBI Taxonomy" id="1481923"/>
    <lineage>
        <taxon>Bacteria</taxon>
        <taxon>Pseudomonadati</taxon>
        <taxon>Pseudomonadota</taxon>
        <taxon>Gammaproteobacteria</taxon>
        <taxon>Vibrionales</taxon>
        <taxon>Vibrionaceae</taxon>
        <taxon>Vibrio</taxon>
    </lineage>
</organism>
<feature type="transmembrane region" description="Helical" evidence="1">
    <location>
        <begin position="155"/>
        <end position="171"/>
    </location>
</feature>
<feature type="transmembrane region" description="Helical" evidence="1">
    <location>
        <begin position="338"/>
        <end position="358"/>
    </location>
</feature>
<gene>
    <name evidence="2" type="ORF">GT360_05420</name>
</gene>
<dbReference type="KEGG" id="vas:GT360_05420"/>
<feature type="transmembrane region" description="Helical" evidence="1">
    <location>
        <begin position="242"/>
        <end position="264"/>
    </location>
</feature>
<evidence type="ECO:0000256" key="1">
    <source>
        <dbReference type="SAM" id="Phobius"/>
    </source>
</evidence>
<feature type="transmembrane region" description="Helical" evidence="1">
    <location>
        <begin position="125"/>
        <end position="143"/>
    </location>
</feature>
<protein>
    <submittedName>
        <fullName evidence="2">Uncharacterized protein</fullName>
    </submittedName>
</protein>
<dbReference type="RefSeq" id="WP_164647889.1">
    <property type="nucleotide sequence ID" value="NZ_CP047475.1"/>
</dbReference>
<feature type="transmembrane region" description="Helical" evidence="1">
    <location>
        <begin position="364"/>
        <end position="384"/>
    </location>
</feature>
<dbReference type="Proteomes" id="UP000464262">
    <property type="component" value="Chromosome 1"/>
</dbReference>
<feature type="transmembrane region" description="Helical" evidence="1">
    <location>
        <begin position="458"/>
        <end position="478"/>
    </location>
</feature>
<feature type="transmembrane region" description="Helical" evidence="1">
    <location>
        <begin position="6"/>
        <end position="29"/>
    </location>
</feature>
<proteinExistence type="predicted"/>
<feature type="transmembrane region" description="Helical" evidence="1">
    <location>
        <begin position="36"/>
        <end position="54"/>
    </location>
</feature>
<sequence>MENLSYLFAFNHLSFTLIAVAIMVIMARAIVAGTKYSAVLVIVVLGLSMGTLFVKSGIAQPGLQEFPAIVLLSQTTVIALIATFFVGGQEIRKLLANQLNSSSEGLIVPSKDEAFLGTNSTQLTYIIRAFFLLMGIEMVSALLTGRSVNHPLGDAYVALAYVCLGIALVLIDRKAKIDNKRGYLTKGLIEVVAIIAVLIVSLRMSNWIASLIGLPQIFFAMVISSGLGMAMPKWKAGPTLNALLFAGIPVLLTGTFLVGGSHMLEAFSIPGLQSVIVYGFAGQMFWMFGGLAILIFLAKANHVRNLAPGMAGGLSHSGLTGACTAGDFGKTASARAPIMINIPFIGHIFVFTILAASAERGLLLVHWTLPLVLVGLAFVYLACVNLRKAGGDDAKEVKGLMQFSFGWQITAVFGSFTILHFAGMPIGNASMAAASGLSHFGLFAATQGGMFGAEAASMITFIFATPFLVHPLVFGLFGKATENNGIMSKQAVLTIFALGTFGVLYSAMSV</sequence>
<dbReference type="AlphaFoldDB" id="A0A7Z2YDC3"/>
<feature type="transmembrane region" description="Helical" evidence="1">
    <location>
        <begin position="208"/>
        <end position="230"/>
    </location>
</feature>
<accession>A0A7Z2YDC3</accession>
<evidence type="ECO:0000313" key="3">
    <source>
        <dbReference type="Proteomes" id="UP000464262"/>
    </source>
</evidence>
<feature type="transmembrane region" description="Helical" evidence="1">
    <location>
        <begin position="405"/>
        <end position="423"/>
    </location>
</feature>
<dbReference type="EMBL" id="CP047475">
    <property type="protein sequence ID" value="QIA62989.1"/>
    <property type="molecule type" value="Genomic_DNA"/>
</dbReference>
<keyword evidence="3" id="KW-1185">Reference proteome</keyword>
<evidence type="ECO:0000313" key="2">
    <source>
        <dbReference type="EMBL" id="QIA62989.1"/>
    </source>
</evidence>
<feature type="transmembrane region" description="Helical" evidence="1">
    <location>
        <begin position="66"/>
        <end position="86"/>
    </location>
</feature>
<feature type="transmembrane region" description="Helical" evidence="1">
    <location>
        <begin position="490"/>
        <end position="508"/>
    </location>
</feature>
<keyword evidence="1" id="KW-0472">Membrane</keyword>
<feature type="transmembrane region" description="Helical" evidence="1">
    <location>
        <begin position="183"/>
        <end position="202"/>
    </location>
</feature>
<feature type="transmembrane region" description="Helical" evidence="1">
    <location>
        <begin position="276"/>
        <end position="298"/>
    </location>
</feature>